<dbReference type="PANTHER" id="PTHR32215:SF0">
    <property type="entry name" value="CILIA- AND FLAGELLA-ASSOCIATED PROTEIN 57"/>
    <property type="match status" value="1"/>
</dbReference>
<proteinExistence type="predicted"/>
<dbReference type="InterPro" id="IPR015943">
    <property type="entry name" value="WD40/YVTN_repeat-like_dom_sf"/>
</dbReference>
<dbReference type="AlphaFoldDB" id="A0A5K3FEL7"/>
<reference evidence="1" key="1">
    <citation type="submission" date="2019-11" db="UniProtKB">
        <authorList>
            <consortium name="WormBaseParasite"/>
        </authorList>
    </citation>
    <scope>IDENTIFICATION</scope>
</reference>
<dbReference type="InterPro" id="IPR052993">
    <property type="entry name" value="CFA-57"/>
</dbReference>
<dbReference type="Gene3D" id="2.130.10.10">
    <property type="entry name" value="YVTN repeat-like/Quinoprotein amine dehydrogenase"/>
    <property type="match status" value="1"/>
</dbReference>
<organism evidence="1">
    <name type="scientific">Mesocestoides corti</name>
    <name type="common">Flatworm</name>
    <dbReference type="NCBI Taxonomy" id="53468"/>
    <lineage>
        <taxon>Eukaryota</taxon>
        <taxon>Metazoa</taxon>
        <taxon>Spiralia</taxon>
        <taxon>Lophotrochozoa</taxon>
        <taxon>Platyhelminthes</taxon>
        <taxon>Cestoda</taxon>
        <taxon>Eucestoda</taxon>
        <taxon>Cyclophyllidea</taxon>
        <taxon>Mesocestoididae</taxon>
        <taxon>Mesocestoides</taxon>
    </lineage>
</organism>
<evidence type="ECO:0000313" key="1">
    <source>
        <dbReference type="WBParaSite" id="MCU_007727-RA"/>
    </source>
</evidence>
<sequence length="163" mass="18257">MASGIVQLTRAFGFRTGVANSVLFKDEQTVIYPCGSNLILYNLERKSQKFIPGLEKSNGMTAMAISPNRRYIALAEKTDDGPCIVIYDLASLRRKKVLRGTGINSDEFKSVSFSPDSHYLVAQGGEPDWALIYWNWEKPKRLSTVRTSQGNPIYQVGTKIVYN</sequence>
<dbReference type="SUPFAM" id="SSF82171">
    <property type="entry name" value="DPP6 N-terminal domain-like"/>
    <property type="match status" value="1"/>
</dbReference>
<accession>A0A5K3FEL7</accession>
<dbReference type="WBParaSite" id="MCU_007727-RA">
    <property type="protein sequence ID" value="MCU_007727-RA"/>
    <property type="gene ID" value="MCU_007727"/>
</dbReference>
<name>A0A5K3FEL7_MESCO</name>
<dbReference type="PANTHER" id="PTHR32215">
    <property type="entry name" value="CILIA- AND FLAGELLA-ASSOCIATED PROTEIN 57"/>
    <property type="match status" value="1"/>
</dbReference>
<protein>
    <submittedName>
        <fullName evidence="1">WD_REPEATS_REGION domain-containing protein</fullName>
    </submittedName>
</protein>